<dbReference type="EMBL" id="CAMGYJ010000002">
    <property type="protein sequence ID" value="CAI0378037.1"/>
    <property type="molecule type" value="Genomic_DNA"/>
</dbReference>
<dbReference type="AlphaFoldDB" id="A0AAV0GZI4"/>
<organism evidence="1 2">
    <name type="scientific">Linum tenue</name>
    <dbReference type="NCBI Taxonomy" id="586396"/>
    <lineage>
        <taxon>Eukaryota</taxon>
        <taxon>Viridiplantae</taxon>
        <taxon>Streptophyta</taxon>
        <taxon>Embryophyta</taxon>
        <taxon>Tracheophyta</taxon>
        <taxon>Spermatophyta</taxon>
        <taxon>Magnoliopsida</taxon>
        <taxon>eudicotyledons</taxon>
        <taxon>Gunneridae</taxon>
        <taxon>Pentapetalae</taxon>
        <taxon>rosids</taxon>
        <taxon>fabids</taxon>
        <taxon>Malpighiales</taxon>
        <taxon>Linaceae</taxon>
        <taxon>Linum</taxon>
    </lineage>
</organism>
<reference evidence="1" key="1">
    <citation type="submission" date="2022-08" db="EMBL/GenBank/DDBJ databases">
        <authorList>
            <person name="Gutierrez-Valencia J."/>
        </authorList>
    </citation>
    <scope>NUCLEOTIDE SEQUENCE</scope>
</reference>
<comment type="caution">
    <text evidence="1">The sequence shown here is derived from an EMBL/GenBank/DDBJ whole genome shotgun (WGS) entry which is preliminary data.</text>
</comment>
<evidence type="ECO:0000313" key="2">
    <source>
        <dbReference type="Proteomes" id="UP001154282"/>
    </source>
</evidence>
<dbReference type="Proteomes" id="UP001154282">
    <property type="component" value="Unassembled WGS sequence"/>
</dbReference>
<evidence type="ECO:0000313" key="1">
    <source>
        <dbReference type="EMBL" id="CAI0378037.1"/>
    </source>
</evidence>
<gene>
    <name evidence="1" type="ORF">LITE_LOCUS1726</name>
</gene>
<protein>
    <submittedName>
        <fullName evidence="1">Uncharacterized protein</fullName>
    </submittedName>
</protein>
<keyword evidence="2" id="KW-1185">Reference proteome</keyword>
<name>A0AAV0GZI4_9ROSI</name>
<accession>A0AAV0GZI4</accession>
<proteinExistence type="predicted"/>
<sequence length="38" mass="4170">MIFVGVGRLVIRSSDLVGRERTCGRAGVAPRIKLRRSS</sequence>